<keyword evidence="5 6" id="KW-0862">Zinc</keyword>
<keyword evidence="4 6" id="KW-0863">Zinc-finger</keyword>
<dbReference type="SUPFAM" id="SSF90229">
    <property type="entry name" value="CCCH zinc finger"/>
    <property type="match status" value="2"/>
</dbReference>
<dbReference type="OrthoDB" id="411372at2759"/>
<protein>
    <recommendedName>
        <fullName evidence="8">C3H1-type domain-containing protein</fullName>
    </recommendedName>
</protein>
<dbReference type="Gene3D" id="1.20.120.1350">
    <property type="entry name" value="Pneumovirus matrix protein 2 (M2), zinc-binding domain"/>
    <property type="match status" value="1"/>
</dbReference>
<feature type="compositionally biased region" description="Gly residues" evidence="7">
    <location>
        <begin position="806"/>
        <end position="815"/>
    </location>
</feature>
<feature type="region of interest" description="Disordered" evidence="7">
    <location>
        <begin position="1768"/>
        <end position="1801"/>
    </location>
</feature>
<evidence type="ECO:0000256" key="7">
    <source>
        <dbReference type="SAM" id="MobiDB-lite"/>
    </source>
</evidence>
<name>A0A388L5T1_CHABU</name>
<feature type="region of interest" description="Disordered" evidence="7">
    <location>
        <begin position="465"/>
        <end position="492"/>
    </location>
</feature>
<feature type="compositionally biased region" description="Basic and acidic residues" evidence="7">
    <location>
        <begin position="796"/>
        <end position="805"/>
    </location>
</feature>
<feature type="compositionally biased region" description="Low complexity" evidence="7">
    <location>
        <begin position="1082"/>
        <end position="1093"/>
    </location>
</feature>
<keyword evidence="2 6" id="KW-0479">Metal-binding</keyword>
<feature type="domain" description="C3H1-type" evidence="8">
    <location>
        <begin position="1306"/>
        <end position="1333"/>
    </location>
</feature>
<dbReference type="GO" id="GO:0045892">
    <property type="term" value="P:negative regulation of DNA-templated transcription"/>
    <property type="evidence" value="ECO:0007669"/>
    <property type="project" value="InterPro"/>
</dbReference>
<accession>A0A388L5T1</accession>
<feature type="compositionally biased region" description="Acidic residues" evidence="7">
    <location>
        <begin position="2059"/>
        <end position="2072"/>
    </location>
</feature>
<feature type="region of interest" description="Disordered" evidence="7">
    <location>
        <begin position="967"/>
        <end position="1009"/>
    </location>
</feature>
<feature type="compositionally biased region" description="Gly residues" evidence="7">
    <location>
        <begin position="1024"/>
        <end position="1036"/>
    </location>
</feature>
<feature type="compositionally biased region" description="Basic and acidic residues" evidence="7">
    <location>
        <begin position="852"/>
        <end position="861"/>
    </location>
</feature>
<dbReference type="PANTHER" id="PTHR13119">
    <property type="entry name" value="ZINC FINGER CCCH DOMAIN-CONTAINING PROTEI"/>
    <property type="match status" value="1"/>
</dbReference>
<organism evidence="9 10">
    <name type="scientific">Chara braunii</name>
    <name type="common">Braun's stonewort</name>
    <dbReference type="NCBI Taxonomy" id="69332"/>
    <lineage>
        <taxon>Eukaryota</taxon>
        <taxon>Viridiplantae</taxon>
        <taxon>Streptophyta</taxon>
        <taxon>Charophyceae</taxon>
        <taxon>Charales</taxon>
        <taxon>Characeae</taxon>
        <taxon>Chara</taxon>
    </lineage>
</organism>
<evidence type="ECO:0000256" key="5">
    <source>
        <dbReference type="ARBA" id="ARBA00022833"/>
    </source>
</evidence>
<feature type="compositionally biased region" description="Basic and acidic residues" evidence="7">
    <location>
        <begin position="1785"/>
        <end position="1795"/>
    </location>
</feature>
<feature type="region of interest" description="Disordered" evidence="7">
    <location>
        <begin position="1024"/>
        <end position="1205"/>
    </location>
</feature>
<dbReference type="Gramene" id="GBG77660">
    <property type="protein sequence ID" value="GBG77660"/>
    <property type="gene ID" value="CBR_g24107"/>
</dbReference>
<evidence type="ECO:0000256" key="6">
    <source>
        <dbReference type="PROSITE-ProRule" id="PRU00723"/>
    </source>
</evidence>
<feature type="compositionally biased region" description="Basic and acidic residues" evidence="7">
    <location>
        <begin position="420"/>
        <end position="431"/>
    </location>
</feature>
<dbReference type="GO" id="GO:0008270">
    <property type="term" value="F:zinc ion binding"/>
    <property type="evidence" value="ECO:0007669"/>
    <property type="project" value="UniProtKB-KW"/>
</dbReference>
<keyword evidence="10" id="KW-1185">Reference proteome</keyword>
<feature type="compositionally biased region" description="Basic and acidic residues" evidence="7">
    <location>
        <begin position="352"/>
        <end position="364"/>
    </location>
</feature>
<dbReference type="PANTHER" id="PTHR13119:SF12">
    <property type="entry name" value="PROTEIN SUPPRESSOR OF SABLE"/>
    <property type="match status" value="1"/>
</dbReference>
<evidence type="ECO:0000259" key="8">
    <source>
        <dbReference type="PROSITE" id="PS50103"/>
    </source>
</evidence>
<feature type="compositionally biased region" description="Gly residues" evidence="7">
    <location>
        <begin position="1187"/>
        <end position="1201"/>
    </location>
</feature>
<dbReference type="SMART" id="SM00356">
    <property type="entry name" value="ZnF_C3H1"/>
    <property type="match status" value="2"/>
</dbReference>
<dbReference type="Proteomes" id="UP000265515">
    <property type="component" value="Unassembled WGS sequence"/>
</dbReference>
<evidence type="ECO:0000313" key="10">
    <source>
        <dbReference type="Proteomes" id="UP000265515"/>
    </source>
</evidence>
<dbReference type="Gene3D" id="4.10.1000.10">
    <property type="entry name" value="Zinc finger, CCCH-type"/>
    <property type="match status" value="1"/>
</dbReference>
<feature type="compositionally biased region" description="Basic and acidic residues" evidence="7">
    <location>
        <begin position="62"/>
        <end position="78"/>
    </location>
</feature>
<feature type="compositionally biased region" description="Low complexity" evidence="7">
    <location>
        <begin position="471"/>
        <end position="488"/>
    </location>
</feature>
<gene>
    <name evidence="9" type="ORF">CBR_g24107</name>
</gene>
<reference evidence="9 10" key="1">
    <citation type="journal article" date="2018" name="Cell">
        <title>The Chara Genome: Secondary Complexity and Implications for Plant Terrestrialization.</title>
        <authorList>
            <person name="Nishiyama T."/>
            <person name="Sakayama H."/>
            <person name="Vries J.D."/>
            <person name="Buschmann H."/>
            <person name="Saint-Marcoux D."/>
            <person name="Ullrich K.K."/>
            <person name="Haas F.B."/>
            <person name="Vanderstraeten L."/>
            <person name="Becker D."/>
            <person name="Lang D."/>
            <person name="Vosolsobe S."/>
            <person name="Rombauts S."/>
            <person name="Wilhelmsson P.K.I."/>
            <person name="Janitza P."/>
            <person name="Kern R."/>
            <person name="Heyl A."/>
            <person name="Rumpler F."/>
            <person name="Villalobos L.I.A.C."/>
            <person name="Clay J.M."/>
            <person name="Skokan R."/>
            <person name="Toyoda A."/>
            <person name="Suzuki Y."/>
            <person name="Kagoshima H."/>
            <person name="Schijlen E."/>
            <person name="Tajeshwar N."/>
            <person name="Catarino B."/>
            <person name="Hetherington A.J."/>
            <person name="Saltykova A."/>
            <person name="Bonnot C."/>
            <person name="Breuninger H."/>
            <person name="Symeonidi A."/>
            <person name="Radhakrishnan G.V."/>
            <person name="Van Nieuwerburgh F."/>
            <person name="Deforce D."/>
            <person name="Chang C."/>
            <person name="Karol K.G."/>
            <person name="Hedrich R."/>
            <person name="Ulvskov P."/>
            <person name="Glockner G."/>
            <person name="Delwiche C.F."/>
            <person name="Petrasek J."/>
            <person name="Van de Peer Y."/>
            <person name="Friml J."/>
            <person name="Beilby M."/>
            <person name="Dolan L."/>
            <person name="Kohara Y."/>
            <person name="Sugano S."/>
            <person name="Fujiyama A."/>
            <person name="Delaux P.-M."/>
            <person name="Quint M."/>
            <person name="TheiBen G."/>
            <person name="Hagemann M."/>
            <person name="Harholt J."/>
            <person name="Dunand C."/>
            <person name="Zachgo S."/>
            <person name="Langdale J."/>
            <person name="Maumus F."/>
            <person name="Straeten D.V.D."/>
            <person name="Gould S.B."/>
            <person name="Rensing S.A."/>
        </authorList>
    </citation>
    <scope>NUCLEOTIDE SEQUENCE [LARGE SCALE GENOMIC DNA]</scope>
    <source>
        <strain evidence="9 10">S276</strain>
    </source>
</reference>
<feature type="zinc finger region" description="C3H1-type" evidence="6">
    <location>
        <begin position="1336"/>
        <end position="1359"/>
    </location>
</feature>
<feature type="compositionally biased region" description="Basic residues" evidence="7">
    <location>
        <begin position="1096"/>
        <end position="1111"/>
    </location>
</feature>
<feature type="region of interest" description="Disordered" evidence="7">
    <location>
        <begin position="58"/>
        <end position="119"/>
    </location>
</feature>
<feature type="region of interest" description="Disordered" evidence="7">
    <location>
        <begin position="395"/>
        <end position="453"/>
    </location>
</feature>
<feature type="region of interest" description="Disordered" evidence="7">
    <location>
        <begin position="1957"/>
        <end position="1977"/>
    </location>
</feature>
<dbReference type="GO" id="GO:0005634">
    <property type="term" value="C:nucleus"/>
    <property type="evidence" value="ECO:0007669"/>
    <property type="project" value="TreeGrafter"/>
</dbReference>
<feature type="compositionally biased region" description="Acidic residues" evidence="7">
    <location>
        <begin position="700"/>
        <end position="714"/>
    </location>
</feature>
<keyword evidence="1" id="KW-0597">Phosphoprotein</keyword>
<feature type="domain" description="C3H1-type" evidence="8">
    <location>
        <begin position="1336"/>
        <end position="1359"/>
    </location>
</feature>
<keyword evidence="3" id="KW-0677">Repeat</keyword>
<dbReference type="PROSITE" id="PS50103">
    <property type="entry name" value="ZF_C3H1"/>
    <property type="match status" value="2"/>
</dbReference>
<proteinExistence type="predicted"/>
<feature type="region of interest" description="Disordered" evidence="7">
    <location>
        <begin position="1259"/>
        <end position="1291"/>
    </location>
</feature>
<feature type="region of interest" description="Disordered" evidence="7">
    <location>
        <begin position="668"/>
        <end position="877"/>
    </location>
</feature>
<feature type="compositionally biased region" description="Acidic residues" evidence="7">
    <location>
        <begin position="977"/>
        <end position="1002"/>
    </location>
</feature>
<dbReference type="GO" id="GO:0003723">
    <property type="term" value="F:RNA binding"/>
    <property type="evidence" value="ECO:0007669"/>
    <property type="project" value="InterPro"/>
</dbReference>
<sequence>MERGGAAITSAEGSDADRHRDVRAKRVGDAVTGCHVDMMGADVGGLDCSAVVGQIISIPGGRDADGGNEVPRDDRDRGQPYLGEVGGVREGKEVGEAEEEEEEEEEEEDGLVKNDGVRRANTTNRADDCKMGMGEEVRVIDGEGRRLGDDDKERSYGGEVMVSTVTGVQVPFVHQEHAIDGHDVRNHGCAANLLASKERSEKQQRIPPSRLRLAHSANQIPIQEQAAVHRIPHQEQAAVDQIPNQEQAFVDRIPHQEHAAVNQQIWNQKDHPETQLLMKQEHAANALVRGASSASVADMEAKPAERTTALRPWISLLDSCNRQRQPPKSYPGEGKAAAIEQKNGTWQTEAFQGRKEVREEERGGHSATTMMIEDHGEEIENDHLDREGNGWRLASINQDSNQPRGKGNVAANGSSGPQSRHAEIERRGRKEEEEEEKGTGQGYRDSAHENEGQRRVCVEEASLFPPNGPYLPSRSRSPLPSVSPSVRPGISSPTPVSAGIAVAVSCIDEASINANKISNNNMMMPRMGSRHHLDSKDSNRSDPDRRRFGLLQSVVIGSRHVADNHPRAADGRLVGKVDITLSQHDDVARSVVKERKAAAAAVDGLWKQGELAEGRRGGAEGEGEGIAREQLCGASVADGSARREAAEPAEKGMMMTMMTIDGYDRRYRSSGQVEREAKAEVGGSEGKTRERQRRSRPEPDEVEEGEIEEGECVESDVGSMAAAEEEEEEEGGGGPVPGEDKADDGRGESVLAVSTTKEEGEDEAGDLDRKEEINRFVVSRESGDGDGDGGGKGRLAGKDDYRWESGDGGGKGRLAGKGDYRWESGDGGGKGRLAGKEDRRESGDGGGKGRLAGKEDRRESGDGGGKGRSAAGGERPEDRVVVDVKAVGDLSSSLAGGYEIGGGGYGGGGGGGGGYGGGGRGSLAWGGGVGARTPVKGYEWYTGKAHLMPSVGMTYSGGAGVSGTLGGVRHVYGGGDVSDEEEDDDDDQDDEEEEDEEGEEEEGCARMMLDGRRNRRNVIRLSCGGVGGGADDGGGRTAAAEEVEVEVGRLSGGEESRRRRRAHAGSGFLLSGGRGMKKNKAGSSEGVGMVGSSDGKRRKKKIKKQKKRKMTDRREDEGEDAGDGFAGNAAAKKKRKRNPPTSADRAQLGGRGIGRLREDDVNKPMVNGSVGGGRGRGGMKRGREGLGKGGGAGEGGGGGGRAADDRGAKLESVVSLEGNAAKKKVSILREVKEDVASDSGGGLLSSLVEEQCSLWTTDVGREDIGKRGPRRTADRGKQKTKDGAAQGKKREEKGADCTFSHDVVPRTKSEVCKFFVNQCCLKGEDCPYSHDLAKFPCKYYIVRGVCFDGENCRFSHEAVTEEVQEALAKRLDHESKERQSLKGMNAMEENLEESKDEEPDLFGADFTTMAPESHDSQTSERGGCSPRSTSTFLPVLPSFAPDRVDCGPSPAPNKSMPSCFRSLEHNTRAVQTSIRGNALGFPDFNSVRSAPGFPHFDSVRSYSGNQVSHSAEEGEGKRSFSSDDNLPTKAIISHGLELRTARQSEDHVDYMPQGTCHENFYEYSGTDNADRPRRGVDVDGLSISTDGRYDMDTSLHEECLDSSESRRVVCQASAVGDISIPQQQYASRFIHTSGVNGSSSPSLSNEEASKCWEGKYGSSSGRCQGDAAPMFLDSMRVHGEKHVLDDKPQSLSCQEAKQAGSTDLMLLQKGGILGDREKVSPYARSFGCAEMPVMGSSFGSCTKTEHDERAEWFDGVTDRDRGLCDEEAGGSACLGPVSPGRQNGKGREGGGHLKSEPLAGPPVNVSEGGFFHHQWQDTTQGGLRDTPWQEEMEGCSSPFAGRQKSLPGHAGSRDGCFFSLSLGPDSDYKEGCDRVGENTRAGGRVEVALLASDDDIAANRGDGGGICDDLNCAPQRPEESFPGIMVTRHVADVSQIKVMNFLSPFDGLVGKPMLGMDDDEEEPSSLEAERVGGDARTGCFSDEQAEKEGAMSPGQEGKELTMALKYESETGNEKDVGAYNWAGREERTGLGRGGEVLAKAHGSGWSQSFWPQEGWYNAAEEEEEEEDEEEDE</sequence>
<evidence type="ECO:0000256" key="3">
    <source>
        <dbReference type="ARBA" id="ARBA00022737"/>
    </source>
</evidence>
<comment type="caution">
    <text evidence="9">The sequence shown here is derived from an EMBL/GenBank/DDBJ whole genome shotgun (WGS) entry which is preliminary data.</text>
</comment>
<evidence type="ECO:0000313" key="9">
    <source>
        <dbReference type="EMBL" id="GBG77660.1"/>
    </source>
</evidence>
<feature type="compositionally biased region" description="Basic and acidic residues" evidence="7">
    <location>
        <begin position="738"/>
        <end position="747"/>
    </location>
</feature>
<feature type="compositionally biased region" description="Basic and acidic residues" evidence="7">
    <location>
        <begin position="834"/>
        <end position="843"/>
    </location>
</feature>
<feature type="compositionally biased region" description="Acidic residues" evidence="7">
    <location>
        <begin position="96"/>
        <end position="109"/>
    </location>
</feature>
<dbReference type="Pfam" id="PF22623">
    <property type="entry name" value="zf-CCCH_9"/>
    <property type="match status" value="1"/>
</dbReference>
<feature type="region of interest" description="Disordered" evidence="7">
    <location>
        <begin position="322"/>
        <end position="372"/>
    </location>
</feature>
<evidence type="ECO:0000256" key="2">
    <source>
        <dbReference type="ARBA" id="ARBA00022723"/>
    </source>
</evidence>
<dbReference type="InterPro" id="IPR054361">
    <property type="entry name" value="Znf-CCCH_ZC3H4/6/8"/>
</dbReference>
<dbReference type="EMBL" id="BFEA01000274">
    <property type="protein sequence ID" value="GBG77660.1"/>
    <property type="molecule type" value="Genomic_DNA"/>
</dbReference>
<feature type="region of interest" description="Disordered" evidence="7">
    <location>
        <begin position="519"/>
        <end position="545"/>
    </location>
</feature>
<dbReference type="InterPro" id="IPR045124">
    <property type="entry name" value="Su(sable)-like"/>
</dbReference>
<evidence type="ECO:0000256" key="1">
    <source>
        <dbReference type="ARBA" id="ARBA00022553"/>
    </source>
</evidence>
<feature type="region of interest" description="Disordered" evidence="7">
    <location>
        <begin position="1504"/>
        <end position="1526"/>
    </location>
</feature>
<dbReference type="InterPro" id="IPR000571">
    <property type="entry name" value="Znf_CCCH"/>
</dbReference>
<dbReference type="InterPro" id="IPR036855">
    <property type="entry name" value="Znf_CCCH_sf"/>
</dbReference>
<feature type="compositionally biased region" description="Basic and acidic residues" evidence="7">
    <location>
        <begin position="668"/>
        <end position="679"/>
    </location>
</feature>
<feature type="compositionally biased region" description="Basic and acidic residues" evidence="7">
    <location>
        <begin position="1510"/>
        <end position="1521"/>
    </location>
</feature>
<feature type="compositionally biased region" description="Basic and acidic residues" evidence="7">
    <location>
        <begin position="531"/>
        <end position="545"/>
    </location>
</feature>
<feature type="region of interest" description="Disordered" evidence="7">
    <location>
        <begin position="1"/>
        <end position="21"/>
    </location>
</feature>
<feature type="compositionally biased region" description="Gly residues" evidence="7">
    <location>
        <begin position="967"/>
        <end position="976"/>
    </location>
</feature>
<dbReference type="Pfam" id="PF14608">
    <property type="entry name" value="zf-CCCH_2"/>
    <property type="match status" value="1"/>
</dbReference>
<feature type="zinc finger region" description="C3H1-type" evidence="6">
    <location>
        <begin position="1306"/>
        <end position="1333"/>
    </location>
</feature>
<dbReference type="STRING" id="69332.A0A388L5T1"/>
<feature type="region of interest" description="Disordered" evidence="7">
    <location>
        <begin position="2042"/>
        <end position="2072"/>
    </location>
</feature>
<evidence type="ECO:0000256" key="4">
    <source>
        <dbReference type="ARBA" id="ARBA00022771"/>
    </source>
</evidence>